<accession>A0ABV6YST9</accession>
<dbReference type="NCBIfam" id="TIGR01643">
    <property type="entry name" value="YD_repeat_2x"/>
    <property type="match status" value="1"/>
</dbReference>
<sequence>MPLGKQRKTSCSSCPGTTYQYDALDRITQITTPDGTYTYLHEGDTTTITNPKGKTKIIVRDPFGNIVELTDEYTNVYNFEYDALDE</sequence>
<name>A0ABV6YST9_UNCC1</name>
<keyword evidence="2" id="KW-1185">Reference proteome</keyword>
<dbReference type="Proteomes" id="UP001594351">
    <property type="component" value="Unassembled WGS sequence"/>
</dbReference>
<comment type="caution">
    <text evidence="1">The sequence shown here is derived from an EMBL/GenBank/DDBJ whole genome shotgun (WGS) entry which is preliminary data.</text>
</comment>
<protein>
    <recommendedName>
        <fullName evidence="3">RHS repeat protein</fullName>
    </recommendedName>
</protein>
<gene>
    <name evidence="1" type="ORF">ACFL27_03530</name>
</gene>
<dbReference type="Pfam" id="PF05593">
    <property type="entry name" value="RHS_repeat"/>
    <property type="match status" value="1"/>
</dbReference>
<dbReference type="InterPro" id="IPR031325">
    <property type="entry name" value="RHS_repeat"/>
</dbReference>
<dbReference type="EMBL" id="JBHPBY010000029">
    <property type="protein sequence ID" value="MFC1849260.1"/>
    <property type="molecule type" value="Genomic_DNA"/>
</dbReference>
<organism evidence="1 2">
    <name type="scientific">candidate division CSSED10-310 bacterium</name>
    <dbReference type="NCBI Taxonomy" id="2855610"/>
    <lineage>
        <taxon>Bacteria</taxon>
        <taxon>Bacteria division CSSED10-310</taxon>
    </lineage>
</organism>
<proteinExistence type="predicted"/>
<evidence type="ECO:0008006" key="3">
    <source>
        <dbReference type="Google" id="ProtNLM"/>
    </source>
</evidence>
<dbReference type="Gene3D" id="2.180.10.10">
    <property type="entry name" value="RHS repeat-associated core"/>
    <property type="match status" value="1"/>
</dbReference>
<dbReference type="InterPro" id="IPR006530">
    <property type="entry name" value="YD"/>
</dbReference>
<reference evidence="1 2" key="1">
    <citation type="submission" date="2024-09" db="EMBL/GenBank/DDBJ databases">
        <title>Laminarin stimulates single cell rates of sulfate reduction while oxygen inhibits transcriptomic activity in coastal marine sediment.</title>
        <authorList>
            <person name="Lindsay M."/>
            <person name="Orcutt B."/>
            <person name="Emerson D."/>
            <person name="Stepanauskas R."/>
            <person name="D'Angelo T."/>
        </authorList>
    </citation>
    <scope>NUCLEOTIDE SEQUENCE [LARGE SCALE GENOMIC DNA]</scope>
    <source>
        <strain evidence="1">SAG AM-311-K15</strain>
    </source>
</reference>
<evidence type="ECO:0000313" key="2">
    <source>
        <dbReference type="Proteomes" id="UP001594351"/>
    </source>
</evidence>
<evidence type="ECO:0000313" key="1">
    <source>
        <dbReference type="EMBL" id="MFC1849260.1"/>
    </source>
</evidence>